<feature type="region of interest" description="Disordered" evidence="1">
    <location>
        <begin position="1"/>
        <end position="23"/>
    </location>
</feature>
<evidence type="ECO:0000313" key="3">
    <source>
        <dbReference type="Proteomes" id="UP001156215"/>
    </source>
</evidence>
<keyword evidence="2" id="KW-0282">Flagellum</keyword>
<evidence type="ECO:0000313" key="2">
    <source>
        <dbReference type="EMBL" id="WAW10488.1"/>
    </source>
</evidence>
<feature type="compositionally biased region" description="Polar residues" evidence="1">
    <location>
        <begin position="1"/>
        <end position="12"/>
    </location>
</feature>
<dbReference type="InterPro" id="IPR035924">
    <property type="entry name" value="FlaG-like_sf"/>
</dbReference>
<sequence>MDIRTIGNTQTRAAPPEAHISQPVQDASFDAVPVQTVRAVSGVDESQRQLAEASVTVEEAKEIVNSISASLQSISSGLQFQVDEDSGKVIVKMVDKQSGEVLKQIPSEEALRIAQSLSNLTGVLLSEKA</sequence>
<protein>
    <submittedName>
        <fullName evidence="2">Flagellar protein FlaG</fullName>
    </submittedName>
</protein>
<dbReference type="RefSeq" id="WP_269309504.1">
    <property type="nucleotide sequence ID" value="NZ_CP098242.1"/>
</dbReference>
<dbReference type="PANTHER" id="PTHR37166">
    <property type="entry name" value="PROTEIN FLAG"/>
    <property type="match status" value="1"/>
</dbReference>
<name>A0A9E9M098_9BURK</name>
<dbReference type="Gene3D" id="3.30.160.170">
    <property type="entry name" value="FlaG-like"/>
    <property type="match status" value="1"/>
</dbReference>
<evidence type="ECO:0000256" key="1">
    <source>
        <dbReference type="SAM" id="MobiDB-lite"/>
    </source>
</evidence>
<keyword evidence="2" id="KW-0966">Cell projection</keyword>
<dbReference type="InterPro" id="IPR005186">
    <property type="entry name" value="FlaG"/>
</dbReference>
<gene>
    <name evidence="2" type="ORF">NB640_02180</name>
</gene>
<dbReference type="Pfam" id="PF03646">
    <property type="entry name" value="FlaG"/>
    <property type="match status" value="1"/>
</dbReference>
<proteinExistence type="predicted"/>
<dbReference type="AlphaFoldDB" id="A0A9E9M098"/>
<dbReference type="SUPFAM" id="SSF160214">
    <property type="entry name" value="FlaG-like"/>
    <property type="match status" value="1"/>
</dbReference>
<reference evidence="2" key="1">
    <citation type="journal article" date="2022" name="Front. Microbiol.">
        <title>New perspectives on an old grouping: The genomic and phenotypic variability of Oxalobacter formigenes and the implications for calcium oxalate stone prevention.</title>
        <authorList>
            <person name="Chmiel J.A."/>
            <person name="Carr C."/>
            <person name="Stuivenberg G.A."/>
            <person name="Venema R."/>
            <person name="Chanyi R.M."/>
            <person name="Al K.F."/>
            <person name="Giguere D."/>
            <person name="Say H."/>
            <person name="Akouris P.P."/>
            <person name="Dominguez Romero S.A."/>
            <person name="Kwong A."/>
            <person name="Tai V."/>
            <person name="Koval S.F."/>
            <person name="Razvi H."/>
            <person name="Bjazevic J."/>
            <person name="Burton J.P."/>
        </authorList>
    </citation>
    <scope>NUCLEOTIDE SEQUENCE</scope>
    <source>
        <strain evidence="2">WoOx3</strain>
    </source>
</reference>
<dbReference type="Proteomes" id="UP001156215">
    <property type="component" value="Chromosome"/>
</dbReference>
<dbReference type="KEGG" id="ovb:NB640_02180"/>
<keyword evidence="2" id="KW-0969">Cilium</keyword>
<keyword evidence="3" id="KW-1185">Reference proteome</keyword>
<dbReference type="EMBL" id="CP098242">
    <property type="protein sequence ID" value="WAW10488.1"/>
    <property type="molecule type" value="Genomic_DNA"/>
</dbReference>
<dbReference type="PANTHER" id="PTHR37166:SF1">
    <property type="entry name" value="PROTEIN FLAG"/>
    <property type="match status" value="1"/>
</dbReference>
<accession>A0A9E9M098</accession>
<organism evidence="2 3">
    <name type="scientific">Oxalobacter vibrioformis</name>
    <dbReference type="NCBI Taxonomy" id="933080"/>
    <lineage>
        <taxon>Bacteria</taxon>
        <taxon>Pseudomonadati</taxon>
        <taxon>Pseudomonadota</taxon>
        <taxon>Betaproteobacteria</taxon>
        <taxon>Burkholderiales</taxon>
        <taxon>Oxalobacteraceae</taxon>
        <taxon>Oxalobacter</taxon>
    </lineage>
</organism>